<protein>
    <recommendedName>
        <fullName evidence="2">Alpha-galactosidase NEW3 domain-containing protein</fullName>
    </recommendedName>
</protein>
<dbReference type="AlphaFoldDB" id="A0A9D1WBR3"/>
<sequence length="380" mass="42210">MVNLNRINILLLVAFWVSFFLNIQYANAQSLSLYTPFTKVTASPGDKIDFQVEVLNNSNVILTSDIRVNGLPENWEYEIKSGSWSVERISVKPKDKQSLTFHVFVPLKVEKGSYNLSLIAGNSLPIQIDLTEEGTYKTEFSSSQLNIEGAVNSTFTYNTELYNRTADVQVYAFRAQVPSGWNAIFKSNNQQVSSVTVDPNEISNITIEVTPAENAKSGKYEIPITASNGQNLSELILESVVTGSYDLKLSSESGLLSDHIRAGNRKQLKFQVKNTGSSVLNNVQLNGSAPANWEISFEPSKINKIGPGESQTVLLNLKASNKALSGDYLVDLEAKVPEKTSKVSLRVTVKASLFTGWLGLLIIFFSIYLIYYLFKKYGRR</sequence>
<reference evidence="3" key="1">
    <citation type="journal article" date="2021" name="PeerJ">
        <title>Extensive microbial diversity within the chicken gut microbiome revealed by metagenomics and culture.</title>
        <authorList>
            <person name="Gilroy R."/>
            <person name="Ravi A."/>
            <person name="Getino M."/>
            <person name="Pursley I."/>
            <person name="Horton D.L."/>
            <person name="Alikhan N.F."/>
            <person name="Baker D."/>
            <person name="Gharbi K."/>
            <person name="Hall N."/>
            <person name="Watson M."/>
            <person name="Adriaenssens E.M."/>
            <person name="Foster-Nyarko E."/>
            <person name="Jarju S."/>
            <person name="Secka A."/>
            <person name="Antonio M."/>
            <person name="Oren A."/>
            <person name="Chaudhuri R.R."/>
            <person name="La Ragione R."/>
            <person name="Hildebrand F."/>
            <person name="Pallen M.J."/>
        </authorList>
    </citation>
    <scope>NUCLEOTIDE SEQUENCE</scope>
    <source>
        <strain evidence="3">1719</strain>
    </source>
</reference>
<gene>
    <name evidence="3" type="ORF">H9853_10240</name>
</gene>
<keyword evidence="1" id="KW-0472">Membrane</keyword>
<dbReference type="EMBL" id="DXEZ01000286">
    <property type="protein sequence ID" value="HIX55397.1"/>
    <property type="molecule type" value="Genomic_DNA"/>
</dbReference>
<dbReference type="Pfam" id="PF10633">
    <property type="entry name" value="NPCBM_assoc"/>
    <property type="match status" value="2"/>
</dbReference>
<keyword evidence="1" id="KW-1133">Transmembrane helix</keyword>
<dbReference type="InterPro" id="IPR018905">
    <property type="entry name" value="A-galactase_NEW3"/>
</dbReference>
<comment type="caution">
    <text evidence="3">The sequence shown here is derived from an EMBL/GenBank/DDBJ whole genome shotgun (WGS) entry which is preliminary data.</text>
</comment>
<evidence type="ECO:0000313" key="3">
    <source>
        <dbReference type="EMBL" id="HIX55397.1"/>
    </source>
</evidence>
<evidence type="ECO:0000256" key="1">
    <source>
        <dbReference type="SAM" id="Phobius"/>
    </source>
</evidence>
<dbReference type="PANTHER" id="PTHR39198:SF1">
    <property type="entry name" value="ALPHA-GALACTOSIDASE NEW3 DOMAIN-CONTAINING PROTEIN"/>
    <property type="match status" value="1"/>
</dbReference>
<reference evidence="3" key="2">
    <citation type="submission" date="2021-04" db="EMBL/GenBank/DDBJ databases">
        <authorList>
            <person name="Gilroy R."/>
        </authorList>
    </citation>
    <scope>NUCLEOTIDE SEQUENCE</scope>
    <source>
        <strain evidence="3">1719</strain>
    </source>
</reference>
<feature type="domain" description="Alpha-galactosidase NEW3" evidence="2">
    <location>
        <begin position="165"/>
        <end position="227"/>
    </location>
</feature>
<evidence type="ECO:0000313" key="4">
    <source>
        <dbReference type="Proteomes" id="UP000824156"/>
    </source>
</evidence>
<proteinExistence type="predicted"/>
<dbReference type="PANTHER" id="PTHR39198">
    <property type="entry name" value="HYPOTHETICAL MEMBRANE PROTEIN, CONSERVED"/>
    <property type="match status" value="1"/>
</dbReference>
<dbReference type="Proteomes" id="UP000824156">
    <property type="component" value="Unassembled WGS sequence"/>
</dbReference>
<accession>A0A9D1WBR3</accession>
<feature type="transmembrane region" description="Helical" evidence="1">
    <location>
        <begin position="354"/>
        <end position="374"/>
    </location>
</feature>
<keyword evidence="1" id="KW-0812">Transmembrane</keyword>
<dbReference type="Gene3D" id="2.60.40.10">
    <property type="entry name" value="Immunoglobulins"/>
    <property type="match status" value="1"/>
</dbReference>
<dbReference type="InterPro" id="IPR013783">
    <property type="entry name" value="Ig-like_fold"/>
</dbReference>
<organism evidence="3 4">
    <name type="scientific">Candidatus Sphingobacterium stercoripullorum</name>
    <dbReference type="NCBI Taxonomy" id="2838759"/>
    <lineage>
        <taxon>Bacteria</taxon>
        <taxon>Pseudomonadati</taxon>
        <taxon>Bacteroidota</taxon>
        <taxon>Sphingobacteriia</taxon>
        <taxon>Sphingobacteriales</taxon>
        <taxon>Sphingobacteriaceae</taxon>
        <taxon>Sphingobacterium</taxon>
    </lineage>
</organism>
<name>A0A9D1WBR3_9SPHI</name>
<feature type="domain" description="Alpha-galactosidase NEW3" evidence="2">
    <location>
        <begin position="261"/>
        <end position="335"/>
    </location>
</feature>
<evidence type="ECO:0000259" key="2">
    <source>
        <dbReference type="Pfam" id="PF10633"/>
    </source>
</evidence>